<dbReference type="PANTHER" id="PTHR22946:SF0">
    <property type="entry name" value="DIENELACTONE HYDROLASE DOMAIN-CONTAINING PROTEIN"/>
    <property type="match status" value="1"/>
</dbReference>
<protein>
    <recommendedName>
        <fullName evidence="1">BD-FAE-like domain-containing protein</fullName>
    </recommendedName>
</protein>
<gene>
    <name evidence="2" type="ORF">A2V80_00925</name>
</gene>
<dbReference type="EMBL" id="MGFU01000033">
    <property type="protein sequence ID" value="OGM12572.1"/>
    <property type="molecule type" value="Genomic_DNA"/>
</dbReference>
<proteinExistence type="predicted"/>
<evidence type="ECO:0000313" key="3">
    <source>
        <dbReference type="Proteomes" id="UP000179013"/>
    </source>
</evidence>
<name>A0A1F7XC22_9BACT</name>
<comment type="caution">
    <text evidence="2">The sequence shown here is derived from an EMBL/GenBank/DDBJ whole genome shotgun (WGS) entry which is preliminary data.</text>
</comment>
<dbReference type="InterPro" id="IPR049492">
    <property type="entry name" value="BD-FAE-like_dom"/>
</dbReference>
<dbReference type="PANTHER" id="PTHR22946">
    <property type="entry name" value="DIENELACTONE HYDROLASE DOMAIN-CONTAINING PROTEIN-RELATED"/>
    <property type="match status" value="1"/>
</dbReference>
<dbReference type="InterPro" id="IPR050261">
    <property type="entry name" value="FrsA_esterase"/>
</dbReference>
<sequence length="287" mass="31229">MKGLSIIFLSAGLLVIILGTIILRNNNFAPNGADAASNIIVEKDIAYGSLPKQKLDLCKPKSVSGKVPGVILVHGGGGDKSDFLNACKELAKNGLIAITVNFRETPPPSWKVILEDNRRALAWLKARNDVDSEKIGAMGGSAGAYVASMMGTTEFENKVNCVENNFGPTDFSDEAWGEGPLYDEFVDKFFGGVTYEENPELYKQLSPITHASANDANPWFFTRSTNDQLVPRSQMTKMIDALENVGISTEFYEYEGTGGGHANNLPPLAALQLFNKRINFLVDCLSR</sequence>
<dbReference type="SUPFAM" id="SSF53474">
    <property type="entry name" value="alpha/beta-Hydrolases"/>
    <property type="match status" value="1"/>
</dbReference>
<reference evidence="2 3" key="1">
    <citation type="journal article" date="2016" name="Nat. Commun.">
        <title>Thousands of microbial genomes shed light on interconnected biogeochemical processes in an aquifer system.</title>
        <authorList>
            <person name="Anantharaman K."/>
            <person name="Brown C.T."/>
            <person name="Hug L.A."/>
            <person name="Sharon I."/>
            <person name="Castelle C.J."/>
            <person name="Probst A.J."/>
            <person name="Thomas B.C."/>
            <person name="Singh A."/>
            <person name="Wilkins M.J."/>
            <person name="Karaoz U."/>
            <person name="Brodie E.L."/>
            <person name="Williams K.H."/>
            <person name="Hubbard S.S."/>
            <person name="Banfield J.F."/>
        </authorList>
    </citation>
    <scope>NUCLEOTIDE SEQUENCE [LARGE SCALE GENOMIC DNA]</scope>
</reference>
<evidence type="ECO:0000259" key="1">
    <source>
        <dbReference type="Pfam" id="PF20434"/>
    </source>
</evidence>
<dbReference type="Proteomes" id="UP000179013">
    <property type="component" value="Unassembled WGS sequence"/>
</dbReference>
<accession>A0A1F7XC22</accession>
<dbReference type="InterPro" id="IPR029058">
    <property type="entry name" value="AB_hydrolase_fold"/>
</dbReference>
<dbReference type="Gene3D" id="3.40.50.1820">
    <property type="entry name" value="alpha/beta hydrolase"/>
    <property type="match status" value="1"/>
</dbReference>
<evidence type="ECO:0000313" key="2">
    <source>
        <dbReference type="EMBL" id="OGM12572.1"/>
    </source>
</evidence>
<dbReference type="AlphaFoldDB" id="A0A1F7XC22"/>
<organism evidence="2 3">
    <name type="scientific">Candidatus Woesebacteria bacterium RBG_16_39_8b</name>
    <dbReference type="NCBI Taxonomy" id="1802482"/>
    <lineage>
        <taxon>Bacteria</taxon>
        <taxon>Candidatus Woeseibacteriota</taxon>
    </lineage>
</organism>
<feature type="domain" description="BD-FAE-like" evidence="1">
    <location>
        <begin position="55"/>
        <end position="241"/>
    </location>
</feature>
<dbReference type="Pfam" id="PF20434">
    <property type="entry name" value="BD-FAE"/>
    <property type="match status" value="1"/>
</dbReference>